<accession>A0A2P2JGS8</accession>
<protein>
    <submittedName>
        <fullName evidence="1">Uncharacterized protein</fullName>
    </submittedName>
</protein>
<dbReference type="AlphaFoldDB" id="A0A2P2JGS8"/>
<evidence type="ECO:0000313" key="1">
    <source>
        <dbReference type="EMBL" id="MBW92670.1"/>
    </source>
</evidence>
<organism evidence="1">
    <name type="scientific">Rhizophora mucronata</name>
    <name type="common">Asiatic mangrove</name>
    <dbReference type="NCBI Taxonomy" id="61149"/>
    <lineage>
        <taxon>Eukaryota</taxon>
        <taxon>Viridiplantae</taxon>
        <taxon>Streptophyta</taxon>
        <taxon>Embryophyta</taxon>
        <taxon>Tracheophyta</taxon>
        <taxon>Spermatophyta</taxon>
        <taxon>Magnoliopsida</taxon>
        <taxon>eudicotyledons</taxon>
        <taxon>Gunneridae</taxon>
        <taxon>Pentapetalae</taxon>
        <taxon>rosids</taxon>
        <taxon>fabids</taxon>
        <taxon>Malpighiales</taxon>
        <taxon>Rhizophoraceae</taxon>
        <taxon>Rhizophora</taxon>
    </lineage>
</organism>
<reference evidence="1" key="1">
    <citation type="submission" date="2018-02" db="EMBL/GenBank/DDBJ databases">
        <title>Rhizophora mucronata_Transcriptome.</title>
        <authorList>
            <person name="Meera S.P."/>
            <person name="Sreeshan A."/>
            <person name="Augustine A."/>
        </authorList>
    </citation>
    <scope>NUCLEOTIDE SEQUENCE</scope>
    <source>
        <tissue evidence="1">Leaf</tissue>
    </source>
</reference>
<proteinExistence type="predicted"/>
<sequence>MLKLKEMNRFIYFAIAGWQQQGDRQTEVGSQYSTHSITEREREEKSRNCRVIRNGRNLDSLVSFLLCLFFFFY</sequence>
<name>A0A2P2JGS8_RHIMU</name>
<dbReference type="EMBL" id="GGEC01012187">
    <property type="protein sequence ID" value="MBW92670.1"/>
    <property type="molecule type" value="Transcribed_RNA"/>
</dbReference>